<dbReference type="RefSeq" id="WP_164131148.1">
    <property type="nucleotide sequence ID" value="NZ_JAAGOX010000022.1"/>
</dbReference>
<keyword evidence="6 7" id="KW-0472">Membrane</keyword>
<comment type="similarity">
    <text evidence="7">Belongs to the MsrQ family.</text>
</comment>
<reference evidence="9" key="1">
    <citation type="submission" date="2020-02" db="EMBL/GenBank/DDBJ databases">
        <title>Delineation of the pyrene-degrading pathway in Roseobacter clade bacteria by genomic analysis.</title>
        <authorList>
            <person name="Zhou H."/>
            <person name="Wang H."/>
        </authorList>
    </citation>
    <scope>NUCLEOTIDE SEQUENCE</scope>
    <source>
        <strain evidence="9">PrR005</strain>
    </source>
</reference>
<evidence type="ECO:0000256" key="2">
    <source>
        <dbReference type="ARBA" id="ARBA00022448"/>
    </source>
</evidence>
<keyword evidence="2 7" id="KW-0813">Transport</keyword>
<dbReference type="EMBL" id="JAAGOX010000022">
    <property type="protein sequence ID" value="NDW46256.1"/>
    <property type="molecule type" value="Genomic_DNA"/>
</dbReference>
<dbReference type="GO" id="GO:0010181">
    <property type="term" value="F:FMN binding"/>
    <property type="evidence" value="ECO:0007669"/>
    <property type="project" value="UniProtKB-UniRule"/>
</dbReference>
<evidence type="ECO:0000256" key="3">
    <source>
        <dbReference type="ARBA" id="ARBA00022692"/>
    </source>
</evidence>
<organism evidence="9">
    <name type="scientific">Ruegeria sp. PrR005</name>
    <dbReference type="NCBI Taxonomy" id="2706882"/>
    <lineage>
        <taxon>Bacteria</taxon>
        <taxon>Pseudomonadati</taxon>
        <taxon>Pseudomonadota</taxon>
        <taxon>Alphaproteobacteria</taxon>
        <taxon>Rhodobacterales</taxon>
        <taxon>Roseobacteraceae</taxon>
        <taxon>Ruegeria</taxon>
    </lineage>
</organism>
<dbReference type="GO" id="GO:0016679">
    <property type="term" value="F:oxidoreductase activity, acting on diphenols and related substances as donors"/>
    <property type="evidence" value="ECO:0007669"/>
    <property type="project" value="TreeGrafter"/>
</dbReference>
<name>A0A6B2NQ50_9RHOB</name>
<feature type="transmembrane region" description="Helical" evidence="7">
    <location>
        <begin position="12"/>
        <end position="31"/>
    </location>
</feature>
<keyword evidence="3 7" id="KW-0812">Transmembrane</keyword>
<keyword evidence="7" id="KW-0479">Metal-binding</keyword>
<evidence type="ECO:0000259" key="8">
    <source>
        <dbReference type="Pfam" id="PF01794"/>
    </source>
</evidence>
<dbReference type="GO" id="GO:0020037">
    <property type="term" value="F:heme binding"/>
    <property type="evidence" value="ECO:0007669"/>
    <property type="project" value="UniProtKB-UniRule"/>
</dbReference>
<dbReference type="GO" id="GO:0046872">
    <property type="term" value="F:metal ion binding"/>
    <property type="evidence" value="ECO:0007669"/>
    <property type="project" value="UniProtKB-KW"/>
</dbReference>
<dbReference type="GO" id="GO:0005886">
    <property type="term" value="C:plasma membrane"/>
    <property type="evidence" value="ECO:0007669"/>
    <property type="project" value="UniProtKB-SubCell"/>
</dbReference>
<gene>
    <name evidence="7 9" type="primary">msrQ</name>
    <name evidence="9" type="ORF">G0P99_14910</name>
</gene>
<evidence type="ECO:0000256" key="6">
    <source>
        <dbReference type="ARBA" id="ARBA00023136"/>
    </source>
</evidence>
<proteinExistence type="inferred from homology"/>
<comment type="cofactor">
    <cofactor evidence="7">
        <name>FMN</name>
        <dbReference type="ChEBI" id="CHEBI:58210"/>
    </cofactor>
    <text evidence="7">Binds 1 FMN per subunit.</text>
</comment>
<keyword evidence="7" id="KW-1003">Cell membrane</keyword>
<dbReference type="PANTHER" id="PTHR36964:SF1">
    <property type="entry name" value="PROTEIN-METHIONINE-SULFOXIDE REDUCTASE HEME-BINDING SUBUNIT MSRQ"/>
    <property type="match status" value="1"/>
</dbReference>
<dbReference type="GO" id="GO:0009055">
    <property type="term" value="F:electron transfer activity"/>
    <property type="evidence" value="ECO:0007669"/>
    <property type="project" value="UniProtKB-UniRule"/>
</dbReference>
<keyword evidence="4 7" id="KW-1133">Transmembrane helix</keyword>
<evidence type="ECO:0000313" key="9">
    <source>
        <dbReference type="EMBL" id="NDW46256.1"/>
    </source>
</evidence>
<dbReference type="NCBIfam" id="NF003833">
    <property type="entry name" value="PRK05419.1-5"/>
    <property type="match status" value="1"/>
</dbReference>
<comment type="subunit">
    <text evidence="7">Heterodimer of a catalytic subunit (MsrP) and a heme-binding subunit (MsrQ).</text>
</comment>
<comment type="subcellular location">
    <subcellularLocation>
        <location evidence="7">Cell membrane</location>
        <topology evidence="7">Multi-pass membrane protein</topology>
    </subcellularLocation>
    <subcellularLocation>
        <location evidence="1">Membrane</location>
        <topology evidence="1">Multi-pass membrane protein</topology>
    </subcellularLocation>
</comment>
<dbReference type="GO" id="GO:0030091">
    <property type="term" value="P:protein repair"/>
    <property type="evidence" value="ECO:0007669"/>
    <property type="project" value="UniProtKB-UniRule"/>
</dbReference>
<keyword evidence="7" id="KW-0285">Flavoprotein</keyword>
<evidence type="ECO:0000256" key="5">
    <source>
        <dbReference type="ARBA" id="ARBA00023004"/>
    </source>
</evidence>
<comment type="cofactor">
    <cofactor evidence="7">
        <name>heme b</name>
        <dbReference type="ChEBI" id="CHEBI:60344"/>
    </cofactor>
    <text evidence="7">Binds 1 heme b (iron(II)-protoporphyrin IX) group per subunit.</text>
</comment>
<feature type="transmembrane region" description="Helical" evidence="7">
    <location>
        <begin position="51"/>
        <end position="68"/>
    </location>
</feature>
<sequence length="198" mass="22811">MDRVNGYLRRVPVWLVYTVGVLPVPIWLWLGINGQLGIDPVKEIEHRLGELALQILLVCLAITPLRRYARLNLMKFRRAIGVLAFYYVTCHLLVWLVLDVQIPAQIWADILKRPYVTIGMAAFALLLPLAVTSNNWSVRRLGNAWRRLHRLVYPAVLLGAIHYLMLVKGFQFEPLIYLGMILLLLGLRLPDLRRRTAL</sequence>
<keyword evidence="7" id="KW-0349">Heme</keyword>
<evidence type="ECO:0000256" key="7">
    <source>
        <dbReference type="HAMAP-Rule" id="MF_01207"/>
    </source>
</evidence>
<keyword evidence="5 7" id="KW-0408">Iron</keyword>
<evidence type="ECO:0000256" key="1">
    <source>
        <dbReference type="ARBA" id="ARBA00004141"/>
    </source>
</evidence>
<dbReference type="Pfam" id="PF01794">
    <property type="entry name" value="Ferric_reduct"/>
    <property type="match status" value="1"/>
</dbReference>
<dbReference type="AlphaFoldDB" id="A0A6B2NQ50"/>
<dbReference type="PANTHER" id="PTHR36964">
    <property type="entry name" value="PROTEIN-METHIONINE-SULFOXIDE REDUCTASE HEME-BINDING SUBUNIT MSRQ"/>
    <property type="match status" value="1"/>
</dbReference>
<comment type="function">
    <text evidence="7">Part of the MsrPQ system that repairs oxidized periplasmic proteins containing methionine sulfoxide residues (Met-O), using respiratory chain electrons. Thus protects these proteins from oxidative-stress damage caused by reactive species of oxygen and chlorine generated by the host defense mechanisms. MsrPQ is essential for the maintenance of envelope integrity under bleach stress, rescuing a wide series of structurally unrelated periplasmic proteins from methionine oxidation. MsrQ provides electrons for reduction to the reductase catalytic subunit MsrP, using the quinone pool of the respiratory chain.</text>
</comment>
<keyword evidence="7" id="KW-0249">Electron transport</keyword>
<feature type="transmembrane region" description="Helical" evidence="7">
    <location>
        <begin position="118"/>
        <end position="136"/>
    </location>
</feature>
<dbReference type="InterPro" id="IPR022837">
    <property type="entry name" value="MsrQ-like"/>
</dbReference>
<feature type="transmembrane region" description="Helical" evidence="7">
    <location>
        <begin position="80"/>
        <end position="98"/>
    </location>
</feature>
<feature type="transmembrane region" description="Helical" evidence="7">
    <location>
        <begin position="148"/>
        <end position="166"/>
    </location>
</feature>
<dbReference type="HAMAP" id="MF_01207">
    <property type="entry name" value="MsrQ"/>
    <property type="match status" value="1"/>
</dbReference>
<dbReference type="InterPro" id="IPR013130">
    <property type="entry name" value="Fe3_Rdtase_TM_dom"/>
</dbReference>
<comment type="caution">
    <text evidence="9">The sequence shown here is derived from an EMBL/GenBank/DDBJ whole genome shotgun (WGS) entry which is preliminary data.</text>
</comment>
<keyword evidence="7" id="KW-0288">FMN</keyword>
<accession>A0A6B2NQ50</accession>
<feature type="domain" description="Ferric oxidoreductase" evidence="8">
    <location>
        <begin position="51"/>
        <end position="159"/>
    </location>
</feature>
<feature type="transmembrane region" description="Helical" evidence="7">
    <location>
        <begin position="172"/>
        <end position="189"/>
    </location>
</feature>
<evidence type="ECO:0000256" key="4">
    <source>
        <dbReference type="ARBA" id="ARBA00022989"/>
    </source>
</evidence>
<protein>
    <recommendedName>
        <fullName evidence="7">Protein-methionine-sulfoxide reductase heme-binding subunit MsrQ</fullName>
    </recommendedName>
    <alternativeName>
        <fullName evidence="7">Flavocytochrome MsrQ</fullName>
    </alternativeName>
</protein>